<sequence length="327" mass="35435">MSKANLQVQRQLLSVLADGKFHSGQVLANHFGISRTAIANYIAELELVGLDIYKVKGKGYALTKPIVLLDAAIIRQLQPAQSAPVLVQHITDSTNLQLMQALQSNKDLASASVIVAEAQTAGRGRRGRSWYSPFGSNLYFSYYWKLEQGIQAAMGLSIVAGCALCQVLQRHYQISTKMKWPNDIYIDNRKVAGILVELVGQADGACHVVIGIGINVQLPLQALQHIDQPYADLATATDHAINRNELVVHLQSALTYALKQFQQTGFAPFQESFNQLNLYAQQTVTLSGSASATGVCKGVDNQGAILLEHAGQIVAYFGGEVSLRAAT</sequence>
<gene>
    <name evidence="6 8" type="primary">birA</name>
    <name evidence="8" type="ORF">JAO78_015905</name>
</gene>
<accession>A0ABS8C8K0</accession>
<keyword evidence="6" id="KW-0804">Transcription</keyword>
<keyword evidence="6" id="KW-0238">DNA-binding</keyword>
<dbReference type="EMBL" id="JAEINI020000018">
    <property type="protein sequence ID" value="MCB5228290.1"/>
    <property type="molecule type" value="Genomic_DNA"/>
</dbReference>
<dbReference type="InterPro" id="IPR008988">
    <property type="entry name" value="Transcriptional_repressor_C"/>
</dbReference>
<dbReference type="Pfam" id="PF08279">
    <property type="entry name" value="HTH_11"/>
    <property type="match status" value="1"/>
</dbReference>
<dbReference type="InterPro" id="IPR030855">
    <property type="entry name" value="Bifunct_BirA"/>
</dbReference>
<dbReference type="RefSeq" id="WP_226752345.1">
    <property type="nucleotide sequence ID" value="NZ_JAEINI020000018.1"/>
</dbReference>
<dbReference type="InterPro" id="IPR036388">
    <property type="entry name" value="WH-like_DNA-bd_sf"/>
</dbReference>
<dbReference type="Gene3D" id="3.30.930.10">
    <property type="entry name" value="Bira Bifunctional Protein, Domain 2"/>
    <property type="match status" value="1"/>
</dbReference>
<dbReference type="HAMAP" id="MF_00978">
    <property type="entry name" value="Bifunct_BirA"/>
    <property type="match status" value="1"/>
</dbReference>
<protein>
    <recommendedName>
        <fullName evidence="6">Bifunctional ligase/repressor BirA</fullName>
    </recommendedName>
    <alternativeName>
        <fullName evidence="6">Biotin operon repressor</fullName>
    </alternativeName>
    <alternativeName>
        <fullName evidence="6">Biotin--[acetyl-CoA-carboxylase] ligase</fullName>
        <ecNumber evidence="6">6.3.4.15</ecNumber>
    </alternativeName>
    <alternativeName>
        <fullName evidence="6">Biotin--protein ligase</fullName>
    </alternativeName>
    <alternativeName>
        <fullName evidence="6">Biotin-[acetyl-CoA carboxylase] synthetase</fullName>
    </alternativeName>
</protein>
<keyword evidence="9" id="KW-1185">Reference proteome</keyword>
<feature type="domain" description="BPL/LPL catalytic" evidence="7">
    <location>
        <begin position="68"/>
        <end position="262"/>
    </location>
</feature>
<dbReference type="InterPro" id="IPR036390">
    <property type="entry name" value="WH_DNA-bd_sf"/>
</dbReference>
<evidence type="ECO:0000256" key="5">
    <source>
        <dbReference type="ARBA" id="ARBA00047846"/>
    </source>
</evidence>
<evidence type="ECO:0000259" key="7">
    <source>
        <dbReference type="PROSITE" id="PS51733"/>
    </source>
</evidence>
<dbReference type="Gene3D" id="1.10.10.10">
    <property type="entry name" value="Winged helix-like DNA-binding domain superfamily/Winged helix DNA-binding domain"/>
    <property type="match status" value="1"/>
</dbReference>
<dbReference type="NCBIfam" id="TIGR00121">
    <property type="entry name" value="birA_ligase"/>
    <property type="match status" value="1"/>
</dbReference>
<evidence type="ECO:0000256" key="1">
    <source>
        <dbReference type="ARBA" id="ARBA00022598"/>
    </source>
</evidence>
<dbReference type="PANTHER" id="PTHR12835:SF5">
    <property type="entry name" value="BIOTIN--PROTEIN LIGASE"/>
    <property type="match status" value="1"/>
</dbReference>
<dbReference type="EC" id="6.3.4.15" evidence="6"/>
<dbReference type="GO" id="GO:0004077">
    <property type="term" value="F:biotin--[biotin carboxyl-carrier protein] ligase activity"/>
    <property type="evidence" value="ECO:0007669"/>
    <property type="project" value="UniProtKB-EC"/>
</dbReference>
<reference evidence="8 9" key="1">
    <citation type="submission" date="2021-10" db="EMBL/GenBank/DDBJ databases">
        <title>Alishewanella koreense sp. nov. isolated from seawater of southwestern coast in South Korea and the proposal for the reclassification of Rheinheimera perlucida and Rheinheimera tuosuensis as Arsukibacterium perlucida and Arsukibacterium tuosuensis.</title>
        <authorList>
            <person name="Kim K.H."/>
            <person name="Ruan W."/>
            <person name="Kim K.R."/>
            <person name="Baek J.H."/>
            <person name="Jeon C.O."/>
        </authorList>
    </citation>
    <scope>NUCLEOTIDE SEQUENCE [LARGE SCALE GENOMIC DNA]</scope>
    <source>
        <strain evidence="8 9">16-MA</strain>
    </source>
</reference>
<keyword evidence="2 6" id="KW-0547">Nucleotide-binding</keyword>
<keyword evidence="6" id="KW-0805">Transcription regulation</keyword>
<dbReference type="InterPro" id="IPR013196">
    <property type="entry name" value="HTH_11"/>
</dbReference>
<feature type="binding site" evidence="6">
    <location>
        <begin position="93"/>
        <end position="95"/>
    </location>
    <ligand>
        <name>biotin</name>
        <dbReference type="ChEBI" id="CHEBI:57586"/>
    </ligand>
</feature>
<organism evidence="8 9">
    <name type="scientific">Alishewanella maricola</name>
    <dbReference type="NCBI Taxonomy" id="2795740"/>
    <lineage>
        <taxon>Bacteria</taxon>
        <taxon>Pseudomonadati</taxon>
        <taxon>Pseudomonadota</taxon>
        <taxon>Gammaproteobacteria</taxon>
        <taxon>Alteromonadales</taxon>
        <taxon>Alteromonadaceae</taxon>
        <taxon>Alishewanella</taxon>
    </lineage>
</organism>
<dbReference type="Pfam" id="PF03099">
    <property type="entry name" value="BPL_LplA_LipB"/>
    <property type="match status" value="1"/>
</dbReference>
<evidence type="ECO:0000256" key="3">
    <source>
        <dbReference type="ARBA" id="ARBA00022840"/>
    </source>
</evidence>
<evidence type="ECO:0000313" key="9">
    <source>
        <dbReference type="Proteomes" id="UP000633814"/>
    </source>
</evidence>
<evidence type="ECO:0000256" key="4">
    <source>
        <dbReference type="ARBA" id="ARBA00023267"/>
    </source>
</evidence>
<dbReference type="SUPFAM" id="SSF46785">
    <property type="entry name" value="Winged helix' DNA-binding domain"/>
    <property type="match status" value="1"/>
</dbReference>
<dbReference type="PROSITE" id="PS51733">
    <property type="entry name" value="BPL_LPL_CATALYTIC"/>
    <property type="match status" value="1"/>
</dbReference>
<dbReference type="SUPFAM" id="SSF50037">
    <property type="entry name" value="C-terminal domain of transcriptional repressors"/>
    <property type="match status" value="1"/>
</dbReference>
<comment type="function">
    <text evidence="6">Acts both as a biotin--[acetyl-CoA-carboxylase] ligase and a biotin-operon repressor. In the presence of ATP, BirA activates biotin to form the BirA-biotinyl-5'-adenylate (BirA-bio-5'-AMP or holoBirA) complex. HoloBirA can either transfer the biotinyl moiety to the biotin carboxyl carrier protein (BCCP) subunit of acetyl-CoA carboxylase, or bind to the biotin operator site and inhibit transcription of the operon.</text>
</comment>
<dbReference type="Gene3D" id="2.30.30.100">
    <property type="match status" value="1"/>
</dbReference>
<dbReference type="InterPro" id="IPR004408">
    <property type="entry name" value="Biotin_CoA_COase_ligase"/>
</dbReference>
<feature type="DNA-binding region" description="H-T-H motif" evidence="6">
    <location>
        <begin position="24"/>
        <end position="43"/>
    </location>
</feature>
<keyword evidence="1 6" id="KW-0436">Ligase</keyword>
<evidence type="ECO:0000313" key="8">
    <source>
        <dbReference type="EMBL" id="MCB5228290.1"/>
    </source>
</evidence>
<dbReference type="InterPro" id="IPR045864">
    <property type="entry name" value="aa-tRNA-synth_II/BPL/LPL"/>
</dbReference>
<dbReference type="CDD" id="cd16442">
    <property type="entry name" value="BPL"/>
    <property type="match status" value="1"/>
</dbReference>
<feature type="binding site" evidence="6">
    <location>
        <begin position="123"/>
        <end position="125"/>
    </location>
    <ligand>
        <name>biotin</name>
        <dbReference type="ChEBI" id="CHEBI:57586"/>
    </ligand>
</feature>
<keyword evidence="6" id="KW-0678">Repressor</keyword>
<dbReference type="PANTHER" id="PTHR12835">
    <property type="entry name" value="BIOTIN PROTEIN LIGASE"/>
    <property type="match status" value="1"/>
</dbReference>
<proteinExistence type="inferred from homology"/>
<evidence type="ECO:0000256" key="6">
    <source>
        <dbReference type="HAMAP-Rule" id="MF_00978"/>
    </source>
</evidence>
<keyword evidence="3 6" id="KW-0067">ATP-binding</keyword>
<dbReference type="InterPro" id="IPR004143">
    <property type="entry name" value="BPL_LPL_catalytic"/>
</dbReference>
<feature type="binding site" evidence="6">
    <location>
        <position position="190"/>
    </location>
    <ligand>
        <name>biotin</name>
        <dbReference type="ChEBI" id="CHEBI:57586"/>
    </ligand>
</feature>
<feature type="binding site" evidence="6">
    <location>
        <position position="119"/>
    </location>
    <ligand>
        <name>biotin</name>
        <dbReference type="ChEBI" id="CHEBI:57586"/>
    </ligand>
</feature>
<dbReference type="Proteomes" id="UP000633814">
    <property type="component" value="Unassembled WGS sequence"/>
</dbReference>
<evidence type="ECO:0000256" key="2">
    <source>
        <dbReference type="ARBA" id="ARBA00022741"/>
    </source>
</evidence>
<keyword evidence="4 6" id="KW-0092">Biotin</keyword>
<comment type="similarity">
    <text evidence="6">Belongs to the biotin--protein ligase family.</text>
</comment>
<dbReference type="InterPro" id="IPR003142">
    <property type="entry name" value="BPL_C"/>
</dbReference>
<comment type="caution">
    <text evidence="8">The sequence shown here is derived from an EMBL/GenBank/DDBJ whole genome shotgun (WGS) entry which is preliminary data.</text>
</comment>
<name>A0ABS8C8K0_9ALTE</name>
<comment type="catalytic activity">
    <reaction evidence="5 6">
        <text>biotin + L-lysyl-[protein] + ATP = N(6)-biotinyl-L-lysyl-[protein] + AMP + diphosphate + H(+)</text>
        <dbReference type="Rhea" id="RHEA:11756"/>
        <dbReference type="Rhea" id="RHEA-COMP:9752"/>
        <dbReference type="Rhea" id="RHEA-COMP:10505"/>
        <dbReference type="ChEBI" id="CHEBI:15378"/>
        <dbReference type="ChEBI" id="CHEBI:29969"/>
        <dbReference type="ChEBI" id="CHEBI:30616"/>
        <dbReference type="ChEBI" id="CHEBI:33019"/>
        <dbReference type="ChEBI" id="CHEBI:57586"/>
        <dbReference type="ChEBI" id="CHEBI:83144"/>
        <dbReference type="ChEBI" id="CHEBI:456215"/>
        <dbReference type="EC" id="6.3.4.15"/>
    </reaction>
</comment>
<dbReference type="SUPFAM" id="SSF55681">
    <property type="entry name" value="Class II aaRS and biotin synthetases"/>
    <property type="match status" value="1"/>
</dbReference>
<dbReference type="Pfam" id="PF02237">
    <property type="entry name" value="BPL_C"/>
    <property type="match status" value="1"/>
</dbReference>
<dbReference type="NCBIfam" id="NF008847">
    <property type="entry name" value="PRK11886.1-2"/>
    <property type="match status" value="1"/>
</dbReference>